<dbReference type="RefSeq" id="WP_070984295.1">
    <property type="nucleotide sequence ID" value="NZ_MKJU01000025.1"/>
</dbReference>
<evidence type="ECO:0008006" key="4">
    <source>
        <dbReference type="Google" id="ProtNLM"/>
    </source>
</evidence>
<keyword evidence="1" id="KW-0812">Transmembrane</keyword>
<accession>A0A1S1MTR7</accession>
<keyword evidence="1" id="KW-0472">Membrane</keyword>
<feature type="transmembrane region" description="Helical" evidence="1">
    <location>
        <begin position="148"/>
        <end position="168"/>
    </location>
</feature>
<feature type="transmembrane region" description="Helical" evidence="1">
    <location>
        <begin position="356"/>
        <end position="379"/>
    </location>
</feature>
<feature type="transmembrane region" description="Helical" evidence="1">
    <location>
        <begin position="180"/>
        <end position="202"/>
    </location>
</feature>
<dbReference type="STRING" id="1859457.BET10_08555"/>
<dbReference type="EMBL" id="MKJU01000025">
    <property type="protein sequence ID" value="OHU90922.1"/>
    <property type="molecule type" value="Genomic_DNA"/>
</dbReference>
<feature type="transmembrane region" description="Helical" evidence="1">
    <location>
        <begin position="119"/>
        <end position="136"/>
    </location>
</feature>
<evidence type="ECO:0000256" key="1">
    <source>
        <dbReference type="SAM" id="Phobius"/>
    </source>
</evidence>
<feature type="transmembrane region" description="Helical" evidence="1">
    <location>
        <begin position="222"/>
        <end position="242"/>
    </location>
</feature>
<protein>
    <recommendedName>
        <fullName evidence="4">Peptidase M50 domain-containing protein</fullName>
    </recommendedName>
</protein>
<evidence type="ECO:0000313" key="2">
    <source>
        <dbReference type="EMBL" id="OHU90922.1"/>
    </source>
</evidence>
<name>A0A1S1MTR7_9GAMM</name>
<keyword evidence="3" id="KW-1185">Reference proteome</keyword>
<dbReference type="OrthoDB" id="9759690at2"/>
<dbReference type="Proteomes" id="UP000179786">
    <property type="component" value="Unassembled WGS sequence"/>
</dbReference>
<organism evidence="2 3">
    <name type="scientific">Pseudoalteromonas amylolytica</name>
    <dbReference type="NCBI Taxonomy" id="1859457"/>
    <lineage>
        <taxon>Bacteria</taxon>
        <taxon>Pseudomonadati</taxon>
        <taxon>Pseudomonadota</taxon>
        <taxon>Gammaproteobacteria</taxon>
        <taxon>Alteromonadales</taxon>
        <taxon>Pseudoalteromonadaceae</taxon>
        <taxon>Pseudoalteromonas</taxon>
    </lineage>
</organism>
<keyword evidence="1" id="KW-1133">Transmembrane helix</keyword>
<evidence type="ECO:0000313" key="3">
    <source>
        <dbReference type="Proteomes" id="UP000179786"/>
    </source>
</evidence>
<dbReference type="AlphaFoldDB" id="A0A1S1MTR7"/>
<feature type="transmembrane region" description="Helical" evidence="1">
    <location>
        <begin position="302"/>
        <end position="322"/>
    </location>
</feature>
<reference evidence="2 3" key="1">
    <citation type="submission" date="2016-09" db="EMBL/GenBank/DDBJ databases">
        <title>Pseudoalteromonas amylolytica sp. nov., isolated from the surface seawater.</title>
        <authorList>
            <person name="Wu Y.-H."/>
            <person name="Cheng H."/>
            <person name="Jin X.-B."/>
            <person name="Wang C.-S."/>
            <person name="Xu X.-W."/>
        </authorList>
    </citation>
    <scope>NUCLEOTIDE SEQUENCE [LARGE SCALE GENOMIC DNA]</scope>
    <source>
        <strain evidence="2 3">JW1</strain>
    </source>
</reference>
<sequence>MDCSIPKIREDIEISLFDKVKEKNRYLVSIDSKNYLVSEEVIGLINRAKSYQLNNEKTNENRDGENLKEKLEKNLPNCFFENQPIDKPRPPFIISVELISQNSLQKITDLLKGLVNKRLAILILTVFCLLHPMVLYSTPQLEYSLTSWYAWLIFIPLFILSFVIHELGHASSCAKFGQKPGGIGFGLYLIFPAFYTDVTNAWKLNKKHRAIVDISGLYFQSLYLIIIDILILSSPSATLITLSHLISITMLHTINPFFKFDGYWFMSDLSGTVNLHKKVKQTIQYYSTITFKKNLKKPDTSFLIITYSICMLLFTCFMIYLLGQLVSAYQVSIPTSYIAFVKEFSLSESILTKLEILLSFIGSLLFPMLILCGLLFYCFKMYSCFFICPENKDGDK</sequence>
<gene>
    <name evidence="2" type="ORF">BET10_08555</name>
</gene>
<proteinExistence type="predicted"/>
<comment type="caution">
    <text evidence="2">The sequence shown here is derived from an EMBL/GenBank/DDBJ whole genome shotgun (WGS) entry which is preliminary data.</text>
</comment>